<name>A0A9X4KWE4_9BACL</name>
<evidence type="ECO:0000313" key="7">
    <source>
        <dbReference type="Proteomes" id="UP001153404"/>
    </source>
</evidence>
<evidence type="ECO:0000256" key="4">
    <source>
        <dbReference type="RuleBase" id="RU361277"/>
    </source>
</evidence>
<evidence type="ECO:0000256" key="1">
    <source>
        <dbReference type="ARBA" id="ARBA00022723"/>
    </source>
</evidence>
<dbReference type="InterPro" id="IPR020843">
    <property type="entry name" value="ER"/>
</dbReference>
<dbReference type="SMART" id="SM00829">
    <property type="entry name" value="PKS_ER"/>
    <property type="match status" value="1"/>
</dbReference>
<reference evidence="6" key="1">
    <citation type="submission" date="2022-10" db="EMBL/GenBank/DDBJ databases">
        <title>Comparative genomic analysis of Cohnella hashimotonis sp. nov., isolated from the International Space Station.</title>
        <authorList>
            <person name="Simpson A."/>
            <person name="Venkateswaran K."/>
        </authorList>
    </citation>
    <scope>NUCLEOTIDE SEQUENCE</scope>
    <source>
        <strain evidence="6">DSM 28161</strain>
    </source>
</reference>
<dbReference type="EMBL" id="JAPDIA010000008">
    <property type="protein sequence ID" value="MDG0812400.1"/>
    <property type="molecule type" value="Genomic_DNA"/>
</dbReference>
<dbReference type="Pfam" id="PF08240">
    <property type="entry name" value="ADH_N"/>
    <property type="match status" value="1"/>
</dbReference>
<comment type="similarity">
    <text evidence="4">Belongs to the zinc-containing alcohol dehydrogenase family.</text>
</comment>
<comment type="cofactor">
    <cofactor evidence="4">
        <name>Zn(2+)</name>
        <dbReference type="ChEBI" id="CHEBI:29105"/>
    </cofactor>
</comment>
<evidence type="ECO:0000259" key="5">
    <source>
        <dbReference type="SMART" id="SM00829"/>
    </source>
</evidence>
<comment type="caution">
    <text evidence="6">The sequence shown here is derived from an EMBL/GenBank/DDBJ whole genome shotgun (WGS) entry which is preliminary data.</text>
</comment>
<keyword evidence="2 4" id="KW-0862">Zinc</keyword>
<dbReference type="RefSeq" id="WP_277535702.1">
    <property type="nucleotide sequence ID" value="NZ_JAPDIA010000008.1"/>
</dbReference>
<proteinExistence type="inferred from homology"/>
<dbReference type="GO" id="GO:0008270">
    <property type="term" value="F:zinc ion binding"/>
    <property type="evidence" value="ECO:0007669"/>
    <property type="project" value="InterPro"/>
</dbReference>
<dbReference type="InterPro" id="IPR013154">
    <property type="entry name" value="ADH-like_N"/>
</dbReference>
<accession>A0A9X4KWE4</accession>
<sequence length="343" mass="35804">MKLIKAFGPQDLRVVDIDDPEPGFGEVLIETKACGICGSDKWFWHVETPSDDVAGHEAAGVIVKTGLGVTALKPGDRVAVNNVKGCGECAECRAGRFVRCGGAPLVHMGFGFAQRMAVPARNCLPLDPAISFEQGAMLFDNWGTPYAALKRTRIGAGDLALVTGCGPIGLAAVALCKAKGAVVAAVDPIEARRSAALRLGASIAVSPDEAASGRLREFTGASGFGYGVDCSGKAASYALIFELIAIGGTIVAIGEGAKFAFDSSRLIHKHLTLVGSLYSSMADGAELQRMAVAGELDLLAFVTHRFRLTDLPSEFGKVMGGDDTLLKALVLNDAPIENERGRV</sequence>
<dbReference type="SUPFAM" id="SSF50129">
    <property type="entry name" value="GroES-like"/>
    <property type="match status" value="1"/>
</dbReference>
<dbReference type="GO" id="GO:0016491">
    <property type="term" value="F:oxidoreductase activity"/>
    <property type="evidence" value="ECO:0007669"/>
    <property type="project" value="UniProtKB-KW"/>
</dbReference>
<protein>
    <submittedName>
        <fullName evidence="6">Alcohol dehydrogenase catalytic domain-containing protein</fullName>
    </submittedName>
</protein>
<evidence type="ECO:0000256" key="3">
    <source>
        <dbReference type="ARBA" id="ARBA00023002"/>
    </source>
</evidence>
<dbReference type="Gene3D" id="3.90.180.10">
    <property type="entry name" value="Medium-chain alcohol dehydrogenases, catalytic domain"/>
    <property type="match status" value="1"/>
</dbReference>
<dbReference type="InterPro" id="IPR013149">
    <property type="entry name" value="ADH-like_C"/>
</dbReference>
<keyword evidence="3" id="KW-0560">Oxidoreductase</keyword>
<evidence type="ECO:0000256" key="2">
    <source>
        <dbReference type="ARBA" id="ARBA00022833"/>
    </source>
</evidence>
<dbReference type="PANTHER" id="PTHR43401:SF2">
    <property type="entry name" value="L-THREONINE 3-DEHYDROGENASE"/>
    <property type="match status" value="1"/>
</dbReference>
<dbReference type="InterPro" id="IPR002328">
    <property type="entry name" value="ADH_Zn_CS"/>
</dbReference>
<dbReference type="AlphaFoldDB" id="A0A9X4KWE4"/>
<dbReference type="InterPro" id="IPR011032">
    <property type="entry name" value="GroES-like_sf"/>
</dbReference>
<dbReference type="PROSITE" id="PS00059">
    <property type="entry name" value="ADH_ZINC"/>
    <property type="match status" value="1"/>
</dbReference>
<feature type="domain" description="Enoyl reductase (ER)" evidence="5">
    <location>
        <begin position="8"/>
        <end position="326"/>
    </location>
</feature>
<keyword evidence="1 4" id="KW-0479">Metal-binding</keyword>
<dbReference type="InterPro" id="IPR036291">
    <property type="entry name" value="NAD(P)-bd_dom_sf"/>
</dbReference>
<gene>
    <name evidence="6" type="ORF">OMP40_25935</name>
</gene>
<dbReference type="PANTHER" id="PTHR43401">
    <property type="entry name" value="L-THREONINE 3-DEHYDROGENASE"/>
    <property type="match status" value="1"/>
</dbReference>
<evidence type="ECO:0000313" key="6">
    <source>
        <dbReference type="EMBL" id="MDG0812400.1"/>
    </source>
</evidence>
<dbReference type="Pfam" id="PF00107">
    <property type="entry name" value="ADH_zinc_N"/>
    <property type="match status" value="1"/>
</dbReference>
<dbReference type="SUPFAM" id="SSF51735">
    <property type="entry name" value="NAD(P)-binding Rossmann-fold domains"/>
    <property type="match status" value="1"/>
</dbReference>
<organism evidence="6 7">
    <name type="scientific">Cohnella rhizosphaerae</name>
    <dbReference type="NCBI Taxonomy" id="1457232"/>
    <lineage>
        <taxon>Bacteria</taxon>
        <taxon>Bacillati</taxon>
        <taxon>Bacillota</taxon>
        <taxon>Bacilli</taxon>
        <taxon>Bacillales</taxon>
        <taxon>Paenibacillaceae</taxon>
        <taxon>Cohnella</taxon>
    </lineage>
</organism>
<dbReference type="Proteomes" id="UP001153404">
    <property type="component" value="Unassembled WGS sequence"/>
</dbReference>
<keyword evidence="7" id="KW-1185">Reference proteome</keyword>
<dbReference type="InterPro" id="IPR050129">
    <property type="entry name" value="Zn_alcohol_dh"/>
</dbReference>